<feature type="domain" description="SnoaL-like" evidence="1">
    <location>
        <begin position="16"/>
        <end position="106"/>
    </location>
</feature>
<comment type="caution">
    <text evidence="2">The sequence shown here is derived from an EMBL/GenBank/DDBJ whole genome shotgun (WGS) entry which is preliminary data.</text>
</comment>
<name>A0A7Y4MRT4_MYXXA</name>
<accession>A0A7Y4MRT4</accession>
<evidence type="ECO:0000313" key="2">
    <source>
        <dbReference type="EMBL" id="NOJ79782.1"/>
    </source>
</evidence>
<dbReference type="SUPFAM" id="SSF54427">
    <property type="entry name" value="NTF2-like"/>
    <property type="match status" value="1"/>
</dbReference>
<evidence type="ECO:0000259" key="1">
    <source>
        <dbReference type="Pfam" id="PF12680"/>
    </source>
</evidence>
<dbReference type="EMBL" id="JABFNT010000045">
    <property type="protein sequence ID" value="NOJ79782.1"/>
    <property type="molecule type" value="Genomic_DNA"/>
</dbReference>
<proteinExistence type="predicted"/>
<sequence>MEDGGKSSGLRPRQVVERWVERFNAADVDGLVALYCENAVNHQVANEPVEGRARIREMFQREFAAAKMVCIVEQILEDAPWAILEWKDPLGLRGCGFFQVEDGLIRFQRGYWDKLSFLRMHGLPIE</sequence>
<dbReference type="AlphaFoldDB" id="A0A7Y4MRT4"/>
<reference evidence="2 3" key="1">
    <citation type="submission" date="2020-05" db="EMBL/GenBank/DDBJ databases">
        <authorList>
            <person name="Whitworth D."/>
        </authorList>
    </citation>
    <scope>NUCLEOTIDE SEQUENCE [LARGE SCALE GENOMIC DNA]</scope>
    <source>
        <strain evidence="2 3">AM005</strain>
    </source>
</reference>
<dbReference type="Gene3D" id="3.10.450.50">
    <property type="match status" value="1"/>
</dbReference>
<gene>
    <name evidence="2" type="ORF">HNV28_15775</name>
</gene>
<organism evidence="2 3">
    <name type="scientific">Myxococcus xanthus</name>
    <dbReference type="NCBI Taxonomy" id="34"/>
    <lineage>
        <taxon>Bacteria</taxon>
        <taxon>Pseudomonadati</taxon>
        <taxon>Myxococcota</taxon>
        <taxon>Myxococcia</taxon>
        <taxon>Myxococcales</taxon>
        <taxon>Cystobacterineae</taxon>
        <taxon>Myxococcaceae</taxon>
        <taxon>Myxococcus</taxon>
    </lineage>
</organism>
<dbReference type="Pfam" id="PF12680">
    <property type="entry name" value="SnoaL_2"/>
    <property type="match status" value="1"/>
</dbReference>
<dbReference type="InterPro" id="IPR037401">
    <property type="entry name" value="SnoaL-like"/>
</dbReference>
<evidence type="ECO:0000313" key="3">
    <source>
        <dbReference type="Proteomes" id="UP000533080"/>
    </source>
</evidence>
<dbReference type="Proteomes" id="UP000533080">
    <property type="component" value="Unassembled WGS sequence"/>
</dbReference>
<protein>
    <submittedName>
        <fullName evidence="2">Nuclear transport factor 2 family protein</fullName>
    </submittedName>
</protein>
<dbReference type="InterPro" id="IPR032710">
    <property type="entry name" value="NTF2-like_dom_sf"/>
</dbReference>